<feature type="compositionally biased region" description="Low complexity" evidence="2">
    <location>
        <begin position="67"/>
        <end position="83"/>
    </location>
</feature>
<dbReference type="InterPro" id="IPR053932">
    <property type="entry name" value="GeBP-like_DBD"/>
</dbReference>
<gene>
    <name evidence="4" type="ORF">E3N88_06470</name>
</gene>
<evidence type="ECO:0000256" key="2">
    <source>
        <dbReference type="SAM" id="MobiDB-lite"/>
    </source>
</evidence>
<comment type="similarity">
    <text evidence="1">Belongs to the GeBP family.</text>
</comment>
<comment type="caution">
    <text evidence="4">The sequence shown here is derived from an EMBL/GenBank/DDBJ whole genome shotgun (WGS) entry which is preliminary data.</text>
</comment>
<evidence type="ECO:0000259" key="3">
    <source>
        <dbReference type="Pfam" id="PF04504"/>
    </source>
</evidence>
<sequence length="298" mass="33316">MTDSDSGSKSSKSTSSDSDSPKLVKKANSSKRRPLIIEKNAKKAKKNPASEKPKKAFIRRLEAPVISSSGSEETGSGTDSDSSLSKPNLVDSHSKSAKKSTPKATPMPDDETVILKRAIGFKAEKNDIGEFYEFVKISLHINVTRAQLTDKIQRLKKKYLRSKKNNSKKNDHIDGMDNDRQKSKIEVEKKNNDCLFIQYSALNDSKMFTEEIVKAGLELTDDSKRAELEEKRKALDEQELMLYMKRLEFLKNQALVALEGIRKLSIMLESQPTHRLESPGTATGFSVIGYVSSTQPRT</sequence>
<feature type="domain" description="Glabrous enhancer-binding protein-like DBD" evidence="3">
    <location>
        <begin position="109"/>
        <end position="181"/>
    </location>
</feature>
<dbReference type="Pfam" id="PF04504">
    <property type="entry name" value="GeBP-like_DBD"/>
    <property type="match status" value="1"/>
</dbReference>
<evidence type="ECO:0000313" key="5">
    <source>
        <dbReference type="Proteomes" id="UP000326396"/>
    </source>
</evidence>
<evidence type="ECO:0000256" key="1">
    <source>
        <dbReference type="ARBA" id="ARBA00010820"/>
    </source>
</evidence>
<dbReference type="EMBL" id="SZYD01000003">
    <property type="protein sequence ID" value="KAD6795574.1"/>
    <property type="molecule type" value="Genomic_DNA"/>
</dbReference>
<dbReference type="AlphaFoldDB" id="A0A5N6PNS5"/>
<evidence type="ECO:0000313" key="4">
    <source>
        <dbReference type="EMBL" id="KAD6795574.1"/>
    </source>
</evidence>
<dbReference type="PANTHER" id="PTHR31662">
    <property type="entry name" value="BNAANNG10740D PROTEIN-RELATED"/>
    <property type="match status" value="1"/>
</dbReference>
<dbReference type="OrthoDB" id="661680at2759"/>
<name>A0A5N6PNS5_9ASTR</name>
<reference evidence="4 5" key="1">
    <citation type="submission" date="2019-05" db="EMBL/GenBank/DDBJ databases">
        <title>Mikania micrantha, genome provides insights into the molecular mechanism of rapid growth.</title>
        <authorList>
            <person name="Liu B."/>
        </authorList>
    </citation>
    <scope>NUCLEOTIDE SEQUENCE [LARGE SCALE GENOMIC DNA]</scope>
    <source>
        <strain evidence="4">NLD-2019</strain>
        <tissue evidence="4">Leaf</tissue>
    </source>
</reference>
<protein>
    <recommendedName>
        <fullName evidence="3">Glabrous enhancer-binding protein-like DBD domain-containing protein</fullName>
    </recommendedName>
</protein>
<organism evidence="4 5">
    <name type="scientific">Mikania micrantha</name>
    <name type="common">bitter vine</name>
    <dbReference type="NCBI Taxonomy" id="192012"/>
    <lineage>
        <taxon>Eukaryota</taxon>
        <taxon>Viridiplantae</taxon>
        <taxon>Streptophyta</taxon>
        <taxon>Embryophyta</taxon>
        <taxon>Tracheophyta</taxon>
        <taxon>Spermatophyta</taxon>
        <taxon>Magnoliopsida</taxon>
        <taxon>eudicotyledons</taxon>
        <taxon>Gunneridae</taxon>
        <taxon>Pentapetalae</taxon>
        <taxon>asterids</taxon>
        <taxon>campanulids</taxon>
        <taxon>Asterales</taxon>
        <taxon>Asteraceae</taxon>
        <taxon>Asteroideae</taxon>
        <taxon>Heliantheae alliance</taxon>
        <taxon>Eupatorieae</taxon>
        <taxon>Mikania</taxon>
    </lineage>
</organism>
<feature type="compositionally biased region" description="Basic residues" evidence="2">
    <location>
        <begin position="23"/>
        <end position="34"/>
    </location>
</feature>
<dbReference type="PANTHER" id="PTHR31662:SF90">
    <property type="entry name" value="DNA-BINDING STOREKEEPER PROTEIN-RELATED TRANSCRIPTIONAL REGULATOR-RELATED"/>
    <property type="match status" value="1"/>
</dbReference>
<dbReference type="GO" id="GO:0005634">
    <property type="term" value="C:nucleus"/>
    <property type="evidence" value="ECO:0007669"/>
    <property type="project" value="TreeGrafter"/>
</dbReference>
<keyword evidence="5" id="KW-1185">Reference proteome</keyword>
<dbReference type="Proteomes" id="UP000326396">
    <property type="component" value="Linkage Group LG11"/>
</dbReference>
<dbReference type="GO" id="GO:0006355">
    <property type="term" value="P:regulation of DNA-templated transcription"/>
    <property type="evidence" value="ECO:0007669"/>
    <property type="project" value="InterPro"/>
</dbReference>
<proteinExistence type="inferred from homology"/>
<feature type="region of interest" description="Disordered" evidence="2">
    <location>
        <begin position="1"/>
        <end position="109"/>
    </location>
</feature>
<feature type="compositionally biased region" description="Low complexity" evidence="2">
    <location>
        <begin position="1"/>
        <end position="18"/>
    </location>
</feature>
<feature type="compositionally biased region" description="Basic and acidic residues" evidence="2">
    <location>
        <begin position="48"/>
        <end position="62"/>
    </location>
</feature>
<accession>A0A5N6PNS5</accession>
<dbReference type="InterPro" id="IPR007592">
    <property type="entry name" value="GEBP"/>
</dbReference>